<dbReference type="FunFam" id="2.20.25.20:FF:000001">
    <property type="entry name" value="Casein kinase II subunit beta"/>
    <property type="match status" value="1"/>
</dbReference>
<dbReference type="PROSITE" id="PS01101">
    <property type="entry name" value="CK2_BETA"/>
    <property type="match status" value="1"/>
</dbReference>
<evidence type="ECO:0000259" key="6">
    <source>
        <dbReference type="PROSITE" id="PS50181"/>
    </source>
</evidence>
<feature type="domain" description="F-box" evidence="6">
    <location>
        <begin position="281"/>
        <end position="329"/>
    </location>
</feature>
<dbReference type="Gene3D" id="2.20.25.20">
    <property type="match status" value="1"/>
</dbReference>
<dbReference type="InterPro" id="IPR016149">
    <property type="entry name" value="Casein_kin_II_reg-sub_N"/>
</dbReference>
<dbReference type="InterPro" id="IPR000704">
    <property type="entry name" value="Casein_kinase_II_reg-sub"/>
</dbReference>
<comment type="function">
    <text evidence="2 4">Regulatory subunit of casein kinase II/CK2. As part of the kinase complex regulates the basal catalytic activity of the alpha subunit a constitutively active serine/threonine-protein kinase that phosphorylates a large number of substrates containing acidic residues C-terminal to the phosphorylated serine or threonine.</text>
</comment>
<accession>A0A4U0U1Y2</accession>
<dbReference type="Pfam" id="PF01214">
    <property type="entry name" value="CK_II_beta"/>
    <property type="match status" value="1"/>
</dbReference>
<feature type="region of interest" description="Disordered" evidence="5">
    <location>
        <begin position="215"/>
        <end position="247"/>
    </location>
</feature>
<dbReference type="AlphaFoldDB" id="A0A4U0U1Y2"/>
<evidence type="ECO:0000256" key="5">
    <source>
        <dbReference type="SAM" id="MobiDB-lite"/>
    </source>
</evidence>
<dbReference type="GO" id="GO:0006359">
    <property type="term" value="P:regulation of transcription by RNA polymerase III"/>
    <property type="evidence" value="ECO:0007669"/>
    <property type="project" value="TreeGrafter"/>
</dbReference>
<reference evidence="7 8" key="1">
    <citation type="submission" date="2017-03" db="EMBL/GenBank/DDBJ databases">
        <title>Genomes of endolithic fungi from Antarctica.</title>
        <authorList>
            <person name="Coleine C."/>
            <person name="Masonjones S."/>
            <person name="Stajich J.E."/>
        </authorList>
    </citation>
    <scope>NUCLEOTIDE SEQUENCE [LARGE SCALE GENOMIC DNA]</scope>
    <source>
        <strain evidence="7 8">CCFEE 6315</strain>
    </source>
</reference>
<dbReference type="Proteomes" id="UP000308549">
    <property type="component" value="Unassembled WGS sequence"/>
</dbReference>
<dbReference type="FunFam" id="1.10.1820.10:FF:000003">
    <property type="entry name" value="Casein kinase II subunit beta"/>
    <property type="match status" value="1"/>
</dbReference>
<dbReference type="OrthoDB" id="3971593at2759"/>
<evidence type="ECO:0000256" key="1">
    <source>
        <dbReference type="ARBA" id="ARBA00006941"/>
    </source>
</evidence>
<dbReference type="EMBL" id="NAJL01000017">
    <property type="protein sequence ID" value="TKA28734.1"/>
    <property type="molecule type" value="Genomic_DNA"/>
</dbReference>
<protein>
    <recommendedName>
        <fullName evidence="4">Casein kinase II subunit beta</fullName>
        <shortName evidence="4">CK II beta</shortName>
    </recommendedName>
</protein>
<gene>
    <name evidence="7" type="ORF">B0A50_03062</name>
</gene>
<comment type="subunit">
    <text evidence="4">Tetramer of two alpha and two beta subunits.</text>
</comment>
<dbReference type="PROSITE" id="PS50181">
    <property type="entry name" value="FBOX"/>
    <property type="match status" value="1"/>
</dbReference>
<dbReference type="SMART" id="SM01085">
    <property type="entry name" value="CK_II_beta"/>
    <property type="match status" value="1"/>
</dbReference>
<dbReference type="PANTHER" id="PTHR11740">
    <property type="entry name" value="CASEIN KINASE II SUBUNIT BETA"/>
    <property type="match status" value="1"/>
</dbReference>
<sequence>MDDFASDTDSDYTSYWRDWFISSRGNEYFCEIDEDYLTDRFNLTGLNTEVQYYQYALDLVTDVFDMEVDDDMREQIEKSARHLYGLVHARYVVTTRGLAKMMEKYKQGVFGKCPRVICESQHLLPMGQHDQPGLSNVKLYCAKCEDIYNPKSSRHNSIDGAYFGTSFHNILFQVYPGLMPQKTQRRYEPRIYGFRVHASAALMRWQEERREEMKDRLRSRGMETSFEDEDEGDEEIESEEEEAEDAEDGIDDMFEGPGVQMQTLHYPDSLVPISVMGETMPNPFDGLPIETRQHLAGYLDDATLCNYRLVCQSTHDAVDADSQSFWRRRFLESFEKPTWTGSNIKYKQVYQIRRKALMYGADFDLALSKPTGRQYVKDIKKGTKCLEVLRDIIVDSFSEKTDDGQAYESQNLNLVYEFIRNHDLLHAVLVHERANNKDIHCLPKRLLFTIWVVLAPAMLSLEFEHLRTFQFPDSQLMAYGTAEKIPIFGGCNGLDINMEWVLHLLNFWKYHMLRAEENTLYHAYKQLEEDEMPRFWDRQLKSGGNVLGKRWKGSYAYVERDEIDDVRNSCGYETPVQDLFNGDADEGQFQDMRLEWIEPDAIAWPPLFEQHLHSLKVPESRAKTRAQHRSATPDAILDFKSRNFQFNGEGSDTTEEFCALGWLNALPPQQGIPGWQRMTMMKFFQDPDTGVIDREALWAYEGVVLPGGQIIVGRWWSPNDGTGDEMYSGPFILWCVDAPKYGDAVDE</sequence>
<dbReference type="Gene3D" id="1.10.1820.10">
    <property type="entry name" value="protein kinase ck2 holoenzyme, chain C, domain 1"/>
    <property type="match status" value="1"/>
</dbReference>
<dbReference type="InterPro" id="IPR001810">
    <property type="entry name" value="F-box_dom"/>
</dbReference>
<dbReference type="InterPro" id="IPR035991">
    <property type="entry name" value="Casein_kinase_II_beta-like"/>
</dbReference>
<keyword evidence="8" id="KW-1185">Reference proteome</keyword>
<dbReference type="InterPro" id="IPR036047">
    <property type="entry name" value="F-box-like_dom_sf"/>
</dbReference>
<comment type="subunit">
    <text evidence="3">Tetramer composed of two alpha chains, one beta chain and one beta' chain.</text>
</comment>
<organism evidence="7 8">
    <name type="scientific">Salinomyces thailandicus</name>
    <dbReference type="NCBI Taxonomy" id="706561"/>
    <lineage>
        <taxon>Eukaryota</taxon>
        <taxon>Fungi</taxon>
        <taxon>Dikarya</taxon>
        <taxon>Ascomycota</taxon>
        <taxon>Pezizomycotina</taxon>
        <taxon>Dothideomycetes</taxon>
        <taxon>Dothideomycetidae</taxon>
        <taxon>Mycosphaerellales</taxon>
        <taxon>Teratosphaeriaceae</taxon>
        <taxon>Salinomyces</taxon>
    </lineage>
</organism>
<evidence type="ECO:0000256" key="3">
    <source>
        <dbReference type="ARBA" id="ARBA00062110"/>
    </source>
</evidence>
<dbReference type="GO" id="GO:0034456">
    <property type="term" value="C:UTP-C complex"/>
    <property type="evidence" value="ECO:0007669"/>
    <property type="project" value="TreeGrafter"/>
</dbReference>
<feature type="compositionally biased region" description="Acidic residues" evidence="5">
    <location>
        <begin position="225"/>
        <end position="247"/>
    </location>
</feature>
<comment type="caution">
    <text evidence="7">The sequence shown here is derived from an EMBL/GenBank/DDBJ whole genome shotgun (WGS) entry which is preliminary data.</text>
</comment>
<dbReference type="SUPFAM" id="SSF57798">
    <property type="entry name" value="Casein kinase II beta subunit"/>
    <property type="match status" value="1"/>
</dbReference>
<dbReference type="PANTHER" id="PTHR11740:SF39">
    <property type="entry name" value="CASEIN KINASE II SUBUNIT BETA"/>
    <property type="match status" value="1"/>
</dbReference>
<proteinExistence type="inferred from homology"/>
<evidence type="ECO:0000256" key="4">
    <source>
        <dbReference type="RuleBase" id="RU361268"/>
    </source>
</evidence>
<dbReference type="GO" id="GO:0019887">
    <property type="term" value="F:protein kinase regulator activity"/>
    <property type="evidence" value="ECO:0007669"/>
    <property type="project" value="InterPro"/>
</dbReference>
<evidence type="ECO:0000313" key="7">
    <source>
        <dbReference type="EMBL" id="TKA28734.1"/>
    </source>
</evidence>
<dbReference type="PRINTS" id="PR00472">
    <property type="entry name" value="CASNKINASEII"/>
</dbReference>
<dbReference type="SUPFAM" id="SSF81383">
    <property type="entry name" value="F-box domain"/>
    <property type="match status" value="1"/>
</dbReference>
<dbReference type="GO" id="GO:0005737">
    <property type="term" value="C:cytoplasm"/>
    <property type="evidence" value="ECO:0007669"/>
    <property type="project" value="TreeGrafter"/>
</dbReference>
<comment type="similarity">
    <text evidence="1 4">Belongs to the casein kinase 2 subunit beta family.</text>
</comment>
<dbReference type="Gene3D" id="1.20.1280.50">
    <property type="match status" value="1"/>
</dbReference>
<dbReference type="GO" id="GO:0005956">
    <property type="term" value="C:protein kinase CK2 complex"/>
    <property type="evidence" value="ECO:0007669"/>
    <property type="project" value="UniProtKB-UniRule"/>
</dbReference>
<evidence type="ECO:0000313" key="8">
    <source>
        <dbReference type="Proteomes" id="UP000308549"/>
    </source>
</evidence>
<name>A0A4U0U1Y2_9PEZI</name>
<evidence type="ECO:0000256" key="2">
    <source>
        <dbReference type="ARBA" id="ARBA00045899"/>
    </source>
</evidence>